<dbReference type="InterPro" id="IPR014612">
    <property type="entry name" value="Pop7/Rpp20"/>
</dbReference>
<dbReference type="GO" id="GO:0005655">
    <property type="term" value="C:nucleolar ribonuclease P complex"/>
    <property type="evidence" value="ECO:0007669"/>
    <property type="project" value="InterPro"/>
</dbReference>
<evidence type="ECO:0000256" key="2">
    <source>
        <dbReference type="ARBA" id="ARBA00022694"/>
    </source>
</evidence>
<accession>F4RBK5</accession>
<dbReference type="RefSeq" id="XP_007406621.1">
    <property type="nucleotide sequence ID" value="XM_007406559.1"/>
</dbReference>
<dbReference type="InterPro" id="IPR036882">
    <property type="entry name" value="Alba-like_dom_sf"/>
</dbReference>
<dbReference type="EMBL" id="GL883095">
    <property type="protein sequence ID" value="EGG10320.1"/>
    <property type="molecule type" value="Genomic_DNA"/>
</dbReference>
<dbReference type="HOGENOM" id="CLU_1205005_0_0_1"/>
<protein>
    <submittedName>
        <fullName evidence="5">Uncharacterized protein</fullName>
    </submittedName>
</protein>
<keyword evidence="2" id="KW-0819">tRNA processing</keyword>
<feature type="compositionally biased region" description="Basic residues" evidence="4">
    <location>
        <begin position="79"/>
        <end position="88"/>
    </location>
</feature>
<dbReference type="KEGG" id="mlr:MELLADRAFT_60573"/>
<feature type="compositionally biased region" description="Polar residues" evidence="4">
    <location>
        <begin position="62"/>
        <end position="74"/>
    </location>
</feature>
<dbReference type="SUPFAM" id="SSF82704">
    <property type="entry name" value="AlbA-like"/>
    <property type="match status" value="1"/>
</dbReference>
<dbReference type="GO" id="GO:0000172">
    <property type="term" value="C:ribonuclease MRP complex"/>
    <property type="evidence" value="ECO:0007669"/>
    <property type="project" value="InterPro"/>
</dbReference>
<dbReference type="GO" id="GO:0001682">
    <property type="term" value="P:tRNA 5'-leader removal"/>
    <property type="evidence" value="ECO:0007669"/>
    <property type="project" value="InterPro"/>
</dbReference>
<feature type="region of interest" description="Disordered" evidence="4">
    <location>
        <begin position="1"/>
        <end position="21"/>
    </location>
</feature>
<feature type="region of interest" description="Disordered" evidence="4">
    <location>
        <begin position="46"/>
        <end position="88"/>
    </location>
</feature>
<evidence type="ECO:0000256" key="3">
    <source>
        <dbReference type="ARBA" id="ARBA00023242"/>
    </source>
</evidence>
<dbReference type="Proteomes" id="UP000001072">
    <property type="component" value="Unassembled WGS sequence"/>
</dbReference>
<keyword evidence="6" id="KW-1185">Reference proteome</keyword>
<comment type="subcellular location">
    <subcellularLocation>
        <location evidence="1">Nucleus</location>
    </subcellularLocation>
</comment>
<dbReference type="AlphaFoldDB" id="F4RBK5"/>
<keyword evidence="3" id="KW-0539">Nucleus</keyword>
<sequence>MDCSTSSKVNNQIESTHTHPSQTLLQITSDVDLAIKDIISQLKLPRKSQNAQLPSPEKTQNEESTNIQSISTSNEKSKKSDKKRKRGHHLGVIHKLGQLSQNADLVKKRPPKIMMSGHRMGGMPSSRVEPNYVVPDLVLAITRRISFSVYLKNAIQHFQSRKNGQIKLLAMGSAISMALSLAMAIEHNLKLSDGCSLVKKVKTGTVVVGDEIQPETEVSQFQFNHIILFG</sequence>
<evidence type="ECO:0000313" key="5">
    <source>
        <dbReference type="EMBL" id="EGG10320.1"/>
    </source>
</evidence>
<dbReference type="Pfam" id="PF12328">
    <property type="entry name" value="Rpp20"/>
    <property type="match status" value="1"/>
</dbReference>
<dbReference type="InParanoid" id="F4RBK5"/>
<gene>
    <name evidence="5" type="ORF">MELLADRAFT_60573</name>
</gene>
<evidence type="ECO:0000256" key="1">
    <source>
        <dbReference type="ARBA" id="ARBA00004123"/>
    </source>
</evidence>
<name>F4RBK5_MELLP</name>
<dbReference type="Gene3D" id="3.30.110.20">
    <property type="entry name" value="Alba-like domain"/>
    <property type="match status" value="1"/>
</dbReference>
<proteinExistence type="predicted"/>
<organism evidence="6">
    <name type="scientific">Melampsora larici-populina (strain 98AG31 / pathotype 3-4-7)</name>
    <name type="common">Poplar leaf rust fungus</name>
    <dbReference type="NCBI Taxonomy" id="747676"/>
    <lineage>
        <taxon>Eukaryota</taxon>
        <taxon>Fungi</taxon>
        <taxon>Dikarya</taxon>
        <taxon>Basidiomycota</taxon>
        <taxon>Pucciniomycotina</taxon>
        <taxon>Pucciniomycetes</taxon>
        <taxon>Pucciniales</taxon>
        <taxon>Melampsoraceae</taxon>
        <taxon>Melampsora</taxon>
    </lineage>
</organism>
<reference evidence="6" key="1">
    <citation type="journal article" date="2011" name="Proc. Natl. Acad. Sci. U.S.A.">
        <title>Obligate biotrophy features unraveled by the genomic analysis of rust fungi.</title>
        <authorList>
            <person name="Duplessis S."/>
            <person name="Cuomo C.A."/>
            <person name="Lin Y.-C."/>
            <person name="Aerts A."/>
            <person name="Tisserant E."/>
            <person name="Veneault-Fourrey C."/>
            <person name="Joly D.L."/>
            <person name="Hacquard S."/>
            <person name="Amselem J."/>
            <person name="Cantarel B.L."/>
            <person name="Chiu R."/>
            <person name="Coutinho P.M."/>
            <person name="Feau N."/>
            <person name="Field M."/>
            <person name="Frey P."/>
            <person name="Gelhaye E."/>
            <person name="Goldberg J."/>
            <person name="Grabherr M.G."/>
            <person name="Kodira C.D."/>
            <person name="Kohler A."/>
            <person name="Kuees U."/>
            <person name="Lindquist E.A."/>
            <person name="Lucas S.M."/>
            <person name="Mago R."/>
            <person name="Mauceli E."/>
            <person name="Morin E."/>
            <person name="Murat C."/>
            <person name="Pangilinan J.L."/>
            <person name="Park R."/>
            <person name="Pearson M."/>
            <person name="Quesneville H."/>
            <person name="Rouhier N."/>
            <person name="Sakthikumar S."/>
            <person name="Salamov A.A."/>
            <person name="Schmutz J."/>
            <person name="Selles B."/>
            <person name="Shapiro H."/>
            <person name="Tanguay P."/>
            <person name="Tuskan G.A."/>
            <person name="Henrissat B."/>
            <person name="Van de Peer Y."/>
            <person name="Rouze P."/>
            <person name="Ellis J.G."/>
            <person name="Dodds P.N."/>
            <person name="Schein J.E."/>
            <person name="Zhong S."/>
            <person name="Hamelin R.C."/>
            <person name="Grigoriev I.V."/>
            <person name="Szabo L.J."/>
            <person name="Martin F."/>
        </authorList>
    </citation>
    <scope>NUCLEOTIDE SEQUENCE [LARGE SCALE GENOMIC DNA]</scope>
    <source>
        <strain evidence="6">98AG31 / pathotype 3-4-7</strain>
    </source>
</reference>
<evidence type="ECO:0000313" key="6">
    <source>
        <dbReference type="Proteomes" id="UP000001072"/>
    </source>
</evidence>
<evidence type="ECO:0000256" key="4">
    <source>
        <dbReference type="SAM" id="MobiDB-lite"/>
    </source>
</evidence>
<dbReference type="GeneID" id="18929566"/>
<dbReference type="VEuPathDB" id="FungiDB:MELLADRAFT_60573"/>
<dbReference type="OrthoDB" id="416729at2759"/>
<dbReference type="GO" id="GO:0003676">
    <property type="term" value="F:nucleic acid binding"/>
    <property type="evidence" value="ECO:0007669"/>
    <property type="project" value="InterPro"/>
</dbReference>